<dbReference type="Proteomes" id="UP000004477">
    <property type="component" value="Unassembled WGS sequence"/>
</dbReference>
<name>D1PE29_9BACT</name>
<dbReference type="STRING" id="537011.PREVCOP_05476"/>
<dbReference type="HOGENOM" id="CLU_2736656_0_0_10"/>
<proteinExistence type="predicted"/>
<dbReference type="AlphaFoldDB" id="D1PE29"/>
<accession>D1PE29</accession>
<reference evidence="1" key="1">
    <citation type="submission" date="2009-11" db="EMBL/GenBank/DDBJ databases">
        <authorList>
            <person name="Weinstock G."/>
            <person name="Sodergren E."/>
            <person name="Clifton S."/>
            <person name="Fulton L."/>
            <person name="Fulton B."/>
            <person name="Courtney L."/>
            <person name="Fronick C."/>
            <person name="Harrison M."/>
            <person name="Strong C."/>
            <person name="Farmer C."/>
            <person name="Delahaunty K."/>
            <person name="Markovic C."/>
            <person name="Hall O."/>
            <person name="Minx P."/>
            <person name="Tomlinson C."/>
            <person name="Mitreva M."/>
            <person name="Nelson J."/>
            <person name="Hou S."/>
            <person name="Wollam A."/>
            <person name="Pepin K.H."/>
            <person name="Johnson M."/>
            <person name="Bhonagiri V."/>
            <person name="Nash W.E."/>
            <person name="Warren W."/>
            <person name="Chinwalla A."/>
            <person name="Mardis E.R."/>
            <person name="Wilson R.K."/>
        </authorList>
    </citation>
    <scope>NUCLEOTIDE SEQUENCE [LARGE SCALE GENOMIC DNA]</scope>
    <source>
        <strain evidence="1">DSM 18205</strain>
    </source>
</reference>
<gene>
    <name evidence="1" type="ORF">PREVCOP_05476</name>
</gene>
<evidence type="ECO:0000313" key="1">
    <source>
        <dbReference type="EMBL" id="EFB35062.1"/>
    </source>
</evidence>
<comment type="caution">
    <text evidence="1">The sequence shown here is derived from an EMBL/GenBank/DDBJ whole genome shotgun (WGS) entry which is preliminary data.</text>
</comment>
<sequence>MPRKSKGKKTIGFSWHYFFLKVCKSFPSGANSSFLTSKADGSGFTLGHDWYNHHRTCECGENLLESSSMTK</sequence>
<evidence type="ECO:0000313" key="2">
    <source>
        <dbReference type="Proteomes" id="UP000004477"/>
    </source>
</evidence>
<keyword evidence="2" id="KW-1185">Reference proteome</keyword>
<organism evidence="1 2">
    <name type="scientific">Segatella copri DSM 18205</name>
    <dbReference type="NCBI Taxonomy" id="537011"/>
    <lineage>
        <taxon>Bacteria</taxon>
        <taxon>Pseudomonadati</taxon>
        <taxon>Bacteroidota</taxon>
        <taxon>Bacteroidia</taxon>
        <taxon>Bacteroidales</taxon>
        <taxon>Prevotellaceae</taxon>
        <taxon>Segatella</taxon>
    </lineage>
</organism>
<dbReference type="EMBL" id="ACBX02000017">
    <property type="protein sequence ID" value="EFB35062.1"/>
    <property type="molecule type" value="Genomic_DNA"/>
</dbReference>
<dbReference type="PaxDb" id="537011-PREVCOP_05476"/>
<protein>
    <submittedName>
        <fullName evidence="1">Uncharacterized protein</fullName>
    </submittedName>
</protein>